<dbReference type="Proteomes" id="UP000199013">
    <property type="component" value="Unassembled WGS sequence"/>
</dbReference>
<dbReference type="GO" id="GO:0006355">
    <property type="term" value="P:regulation of DNA-templated transcription"/>
    <property type="evidence" value="ECO:0007669"/>
    <property type="project" value="InterPro"/>
</dbReference>
<proteinExistence type="predicted"/>
<reference evidence="2" key="1">
    <citation type="submission" date="2016-02" db="EMBL/GenBank/DDBJ databases">
        <authorList>
            <person name="Wibberg D."/>
        </authorList>
    </citation>
    <scope>NUCLEOTIDE SEQUENCE [LARGE SCALE GENOMIC DNA]</scope>
</reference>
<evidence type="ECO:0000313" key="2">
    <source>
        <dbReference type="Proteomes" id="UP000199013"/>
    </source>
</evidence>
<gene>
    <name evidence="1" type="ORF">FDG2_3324</name>
</gene>
<dbReference type="InterPro" id="IPR010985">
    <property type="entry name" value="Ribbon_hlx_hlx"/>
</dbReference>
<dbReference type="InterPro" id="IPR022148">
    <property type="entry name" value="CopG_antitoxin"/>
</dbReference>
<name>A0A1C3NZC7_9ACTN</name>
<keyword evidence="2" id="KW-1185">Reference proteome</keyword>
<sequence>MTDRATRARRDAIRAEYAAEEAEAAQVEALENEQAVVSVRVPASLAETLKARAAAEHIPTSALIRRILTRAVHEPEAPVLTVEQVEAIARRVFRESA</sequence>
<accession>A0A1C3NZC7</accession>
<dbReference type="AlphaFoldDB" id="A0A1C3NZC7"/>
<dbReference type="SUPFAM" id="SSF47598">
    <property type="entry name" value="Ribbon-helix-helix"/>
    <property type="match status" value="1"/>
</dbReference>
<evidence type="ECO:0000313" key="1">
    <source>
        <dbReference type="EMBL" id="SBW22932.1"/>
    </source>
</evidence>
<evidence type="ECO:0008006" key="3">
    <source>
        <dbReference type="Google" id="ProtNLM"/>
    </source>
</evidence>
<protein>
    <recommendedName>
        <fullName evidence="3">Ribbon-helix-helix protein CopG domain-containing protein</fullName>
    </recommendedName>
</protein>
<dbReference type="Pfam" id="PF12441">
    <property type="entry name" value="CopG_antitoxin"/>
    <property type="match status" value="1"/>
</dbReference>
<dbReference type="EMBL" id="FLUV01001393">
    <property type="protein sequence ID" value="SBW22932.1"/>
    <property type="molecule type" value="Genomic_DNA"/>
</dbReference>
<organism evidence="1 2">
    <name type="scientific">Candidatus Protofrankia californiensis</name>
    <dbReference type="NCBI Taxonomy" id="1839754"/>
    <lineage>
        <taxon>Bacteria</taxon>
        <taxon>Bacillati</taxon>
        <taxon>Actinomycetota</taxon>
        <taxon>Actinomycetes</taxon>
        <taxon>Frankiales</taxon>
        <taxon>Frankiaceae</taxon>
        <taxon>Protofrankia</taxon>
    </lineage>
</organism>